<gene>
    <name evidence="2" type="ORF">OE749_16260</name>
</gene>
<name>A0ABT3AC67_9ALTE</name>
<feature type="transmembrane region" description="Helical" evidence="1">
    <location>
        <begin position="13"/>
        <end position="32"/>
    </location>
</feature>
<dbReference type="EMBL" id="JAOWKX010000009">
    <property type="protein sequence ID" value="MCV2886248.1"/>
    <property type="molecule type" value="Genomic_DNA"/>
</dbReference>
<organism evidence="2 3">
    <name type="scientific">Fluctibacter corallii</name>
    <dbReference type="NCBI Taxonomy" id="2984329"/>
    <lineage>
        <taxon>Bacteria</taxon>
        <taxon>Pseudomonadati</taxon>
        <taxon>Pseudomonadota</taxon>
        <taxon>Gammaproteobacteria</taxon>
        <taxon>Alteromonadales</taxon>
        <taxon>Alteromonadaceae</taxon>
        <taxon>Fluctibacter</taxon>
    </lineage>
</organism>
<reference evidence="2 3" key="1">
    <citation type="submission" date="2022-10" db="EMBL/GenBank/DDBJ databases">
        <title>Aestuariibacter sp. AA17 isolated from Montipora capitata coral fragment.</title>
        <authorList>
            <person name="Emsley S.A."/>
            <person name="Pfannmuller K.M."/>
            <person name="Loughran R.M."/>
            <person name="Shlafstein M."/>
            <person name="Papke E."/>
            <person name="Saw J.H."/>
            <person name="Ushijima B."/>
            <person name="Videau P."/>
        </authorList>
    </citation>
    <scope>NUCLEOTIDE SEQUENCE [LARGE SCALE GENOMIC DNA]</scope>
    <source>
        <strain evidence="2 3">AA17</strain>
    </source>
</reference>
<accession>A0ABT3AC67</accession>
<keyword evidence="1" id="KW-1133">Transmembrane helix</keyword>
<keyword evidence="1" id="KW-0472">Membrane</keyword>
<comment type="caution">
    <text evidence="2">The sequence shown here is derived from an EMBL/GenBank/DDBJ whole genome shotgun (WGS) entry which is preliminary data.</text>
</comment>
<protein>
    <submittedName>
        <fullName evidence="2">Uncharacterized protein</fullName>
    </submittedName>
</protein>
<keyword evidence="3" id="KW-1185">Reference proteome</keyword>
<keyword evidence="1" id="KW-0812">Transmembrane</keyword>
<proteinExistence type="predicted"/>
<evidence type="ECO:0000313" key="2">
    <source>
        <dbReference type="EMBL" id="MCV2886248.1"/>
    </source>
</evidence>
<dbReference type="RefSeq" id="WP_263713533.1">
    <property type="nucleotide sequence ID" value="NZ_JAOWKX010000009.1"/>
</dbReference>
<evidence type="ECO:0000313" key="3">
    <source>
        <dbReference type="Proteomes" id="UP001652504"/>
    </source>
</evidence>
<evidence type="ECO:0000256" key="1">
    <source>
        <dbReference type="SAM" id="Phobius"/>
    </source>
</evidence>
<dbReference type="Proteomes" id="UP001652504">
    <property type="component" value="Unassembled WGS sequence"/>
</dbReference>
<sequence>MALTKEEFELIDTAIKVGLGAGITGVFTYLIARSTTKRELEKQYATKQQEFLENVSLDIEAFHHALLTYHSRITERVNVLSEGKSFSEKRENAITEARDEMYSLAKGLSSAEARLLLMGSHEAQQLVRKYGESGTEFYSYASRNNTEMTKDELNTKKELCVERRMQIYNVLHSELKQVSLKPSWLTRIYYWFKAKYV</sequence>